<dbReference type="FunCoup" id="B9RVC0">
    <property type="interactions" value="7"/>
</dbReference>
<dbReference type="InterPro" id="IPR013216">
    <property type="entry name" value="Methyltransf_11"/>
</dbReference>
<accession>B9RVC0</accession>
<feature type="transmembrane region" description="Helical" evidence="1">
    <location>
        <begin position="12"/>
        <end position="29"/>
    </location>
</feature>
<dbReference type="InterPro" id="IPR029063">
    <property type="entry name" value="SAM-dependent_MTases_sf"/>
</dbReference>
<sequence length="237" mass="26105">METHIENFLNKISILCITVSTIILLHLYFETPATCVAPNTPITKPHLKFPTSTCDPSLKHRPHLPLSKKNQRLWSSNAWLSQVASYTTFFSHLQNLHLLHNNSKVLCVSAGAGHEVMALNKIGVVDITGVELVDSLPLVRKADPNNLPFFDGVFDLGFSAHLMEALFPVRFVGEMERTVRNGGVCIVVVGQCDDNGVSEIVRLFRKSKFVGAKNVTLIGRKMTRIIVRVGASSSSTA</sequence>
<proteinExistence type="predicted"/>
<dbReference type="STRING" id="3988.B9RVC0"/>
<dbReference type="PANTHER" id="PTHR45085:SF3">
    <property type="entry name" value="S-ADENOSYL-L-METHIONINE-DEPENDENT METHYLTRANSFERASES SUPERFAMILY PROTEIN"/>
    <property type="match status" value="1"/>
</dbReference>
<name>B9RVC0_RICCO</name>
<evidence type="ECO:0000313" key="4">
    <source>
        <dbReference type="Proteomes" id="UP000008311"/>
    </source>
</evidence>
<keyword evidence="1" id="KW-1133">Transmembrane helix</keyword>
<dbReference type="OrthoDB" id="682522at2759"/>
<dbReference type="GO" id="GO:0008757">
    <property type="term" value="F:S-adenosylmethionine-dependent methyltransferase activity"/>
    <property type="evidence" value="ECO:0007669"/>
    <property type="project" value="InterPro"/>
</dbReference>
<dbReference type="KEGG" id="rcu:8282709"/>
<dbReference type="Gene3D" id="3.40.50.150">
    <property type="entry name" value="Vaccinia Virus protein VP39"/>
    <property type="match status" value="1"/>
</dbReference>
<gene>
    <name evidence="3" type="ORF">RCOM_0901970</name>
</gene>
<evidence type="ECO:0000259" key="2">
    <source>
        <dbReference type="Pfam" id="PF08241"/>
    </source>
</evidence>
<keyword evidence="1" id="KW-0472">Membrane</keyword>
<dbReference type="EMBL" id="EQ973818">
    <property type="protein sequence ID" value="EEF44853.1"/>
    <property type="molecule type" value="Genomic_DNA"/>
</dbReference>
<dbReference type="Proteomes" id="UP000008311">
    <property type="component" value="Unassembled WGS sequence"/>
</dbReference>
<keyword evidence="4" id="KW-1185">Reference proteome</keyword>
<dbReference type="SUPFAM" id="SSF53335">
    <property type="entry name" value="S-adenosyl-L-methionine-dependent methyltransferases"/>
    <property type="match status" value="1"/>
</dbReference>
<evidence type="ECO:0000256" key="1">
    <source>
        <dbReference type="SAM" id="Phobius"/>
    </source>
</evidence>
<keyword evidence="1" id="KW-0812">Transmembrane</keyword>
<protein>
    <recommendedName>
        <fullName evidence="2">Methyltransferase type 11 domain-containing protein</fullName>
    </recommendedName>
</protein>
<dbReference type="InParanoid" id="B9RVC0"/>
<evidence type="ECO:0000313" key="3">
    <source>
        <dbReference type="EMBL" id="EEF44853.1"/>
    </source>
</evidence>
<dbReference type="PANTHER" id="PTHR45085">
    <property type="entry name" value="F21J9.14"/>
    <property type="match status" value="1"/>
</dbReference>
<reference evidence="4" key="1">
    <citation type="journal article" date="2010" name="Nat. Biotechnol.">
        <title>Draft genome sequence of the oilseed species Ricinus communis.</title>
        <authorList>
            <person name="Chan A.P."/>
            <person name="Crabtree J."/>
            <person name="Zhao Q."/>
            <person name="Lorenzi H."/>
            <person name="Orvis J."/>
            <person name="Puiu D."/>
            <person name="Melake-Berhan A."/>
            <person name="Jones K.M."/>
            <person name="Redman J."/>
            <person name="Chen G."/>
            <person name="Cahoon E.B."/>
            <person name="Gedil M."/>
            <person name="Stanke M."/>
            <person name="Haas B.J."/>
            <person name="Wortman J.R."/>
            <person name="Fraser-Liggett C.M."/>
            <person name="Ravel J."/>
            <person name="Rabinowicz P.D."/>
        </authorList>
    </citation>
    <scope>NUCLEOTIDE SEQUENCE [LARGE SCALE GENOMIC DNA]</scope>
    <source>
        <strain evidence="4">cv. Hale</strain>
    </source>
</reference>
<organism evidence="3 4">
    <name type="scientific">Ricinus communis</name>
    <name type="common">Castor bean</name>
    <dbReference type="NCBI Taxonomy" id="3988"/>
    <lineage>
        <taxon>Eukaryota</taxon>
        <taxon>Viridiplantae</taxon>
        <taxon>Streptophyta</taxon>
        <taxon>Embryophyta</taxon>
        <taxon>Tracheophyta</taxon>
        <taxon>Spermatophyta</taxon>
        <taxon>Magnoliopsida</taxon>
        <taxon>eudicotyledons</taxon>
        <taxon>Gunneridae</taxon>
        <taxon>Pentapetalae</taxon>
        <taxon>rosids</taxon>
        <taxon>fabids</taxon>
        <taxon>Malpighiales</taxon>
        <taxon>Euphorbiaceae</taxon>
        <taxon>Acalyphoideae</taxon>
        <taxon>Acalypheae</taxon>
        <taxon>Ricinus</taxon>
    </lineage>
</organism>
<dbReference type="Pfam" id="PF08241">
    <property type="entry name" value="Methyltransf_11"/>
    <property type="match status" value="1"/>
</dbReference>
<feature type="domain" description="Methyltransferase type 11" evidence="2">
    <location>
        <begin position="106"/>
        <end position="187"/>
    </location>
</feature>
<dbReference type="eggNOG" id="ENOG502R2IK">
    <property type="taxonomic scope" value="Eukaryota"/>
</dbReference>
<dbReference type="AlphaFoldDB" id="B9RVC0"/>